<name>A0A936F2X4_9BACT</name>
<dbReference type="NCBIfam" id="NF005141">
    <property type="entry name" value="PRK06590.1"/>
    <property type="match status" value="1"/>
</dbReference>
<feature type="transmembrane region" description="Helical" evidence="7">
    <location>
        <begin position="562"/>
        <end position="581"/>
    </location>
</feature>
<dbReference type="AlphaFoldDB" id="A0A936F2X4"/>
<comment type="subcellular location">
    <subcellularLocation>
        <location evidence="1">Endomembrane system</location>
        <topology evidence="1">Multi-pass membrane protein</topology>
    </subcellularLocation>
    <subcellularLocation>
        <location evidence="5">Membrane</location>
        <topology evidence="5">Multi-pass membrane protein</topology>
    </subcellularLocation>
</comment>
<dbReference type="NCBIfam" id="TIGR01974">
    <property type="entry name" value="NDH_I_L"/>
    <property type="match status" value="1"/>
</dbReference>
<evidence type="ECO:0000256" key="1">
    <source>
        <dbReference type="ARBA" id="ARBA00004127"/>
    </source>
</evidence>
<dbReference type="Proteomes" id="UP000709959">
    <property type="component" value="Unassembled WGS sequence"/>
</dbReference>
<evidence type="ECO:0000259" key="9">
    <source>
        <dbReference type="Pfam" id="PF00662"/>
    </source>
</evidence>
<dbReference type="GO" id="GO:0016020">
    <property type="term" value="C:membrane"/>
    <property type="evidence" value="ECO:0007669"/>
    <property type="project" value="UniProtKB-SubCell"/>
</dbReference>
<evidence type="ECO:0000313" key="11">
    <source>
        <dbReference type="Proteomes" id="UP000709959"/>
    </source>
</evidence>
<gene>
    <name evidence="10" type="primary">nuoL</name>
    <name evidence="10" type="ORF">IPN91_09365</name>
</gene>
<evidence type="ECO:0000256" key="7">
    <source>
        <dbReference type="SAM" id="Phobius"/>
    </source>
</evidence>
<evidence type="ECO:0000256" key="6">
    <source>
        <dbReference type="SAM" id="MobiDB-lite"/>
    </source>
</evidence>
<feature type="domain" description="NADH-Ubiquinone oxidoreductase (complex I) chain 5 N-terminal" evidence="9">
    <location>
        <begin position="102"/>
        <end position="147"/>
    </location>
</feature>
<feature type="transmembrane region" description="Helical" evidence="7">
    <location>
        <begin position="756"/>
        <end position="773"/>
    </location>
</feature>
<feature type="domain" description="NADH:quinone oxidoreductase/Mrp antiporter transmembrane" evidence="8">
    <location>
        <begin position="168"/>
        <end position="451"/>
    </location>
</feature>
<reference evidence="10 11" key="1">
    <citation type="submission" date="2020-10" db="EMBL/GenBank/DDBJ databases">
        <title>Connecting structure to function with the recovery of over 1000 high-quality activated sludge metagenome-assembled genomes encoding full-length rRNA genes using long-read sequencing.</title>
        <authorList>
            <person name="Singleton C.M."/>
            <person name="Petriglieri F."/>
            <person name="Kristensen J.M."/>
            <person name="Kirkegaard R.H."/>
            <person name="Michaelsen T.Y."/>
            <person name="Andersen M.H."/>
            <person name="Karst S.M."/>
            <person name="Dueholm M.S."/>
            <person name="Nielsen P.H."/>
            <person name="Albertsen M."/>
        </authorList>
    </citation>
    <scope>NUCLEOTIDE SEQUENCE [LARGE SCALE GENOMIC DNA]</scope>
    <source>
        <strain evidence="10">OdNE_18-Q3-R46-58_MAXAC.008</strain>
    </source>
</reference>
<dbReference type="Pfam" id="PF00361">
    <property type="entry name" value="Proton_antipo_M"/>
    <property type="match status" value="1"/>
</dbReference>
<dbReference type="InterPro" id="IPR001750">
    <property type="entry name" value="ND/Mrp_TM"/>
</dbReference>
<evidence type="ECO:0000256" key="3">
    <source>
        <dbReference type="ARBA" id="ARBA00022989"/>
    </source>
</evidence>
<feature type="transmembrane region" description="Helical" evidence="7">
    <location>
        <begin position="625"/>
        <end position="645"/>
    </location>
</feature>
<dbReference type="PANTHER" id="PTHR42829:SF2">
    <property type="entry name" value="NADH-UBIQUINONE OXIDOREDUCTASE CHAIN 5"/>
    <property type="match status" value="1"/>
</dbReference>
<dbReference type="Gene3D" id="1.20.5.2700">
    <property type="match status" value="2"/>
</dbReference>
<comment type="caution">
    <text evidence="10">The sequence shown here is derived from an EMBL/GenBank/DDBJ whole genome shotgun (WGS) entry which is preliminary data.</text>
</comment>
<feature type="transmembrane region" description="Helical" evidence="7">
    <location>
        <begin position="51"/>
        <end position="69"/>
    </location>
</feature>
<evidence type="ECO:0000256" key="2">
    <source>
        <dbReference type="ARBA" id="ARBA00022692"/>
    </source>
</evidence>
<dbReference type="InterPro" id="IPR001516">
    <property type="entry name" value="Proton_antipo_N"/>
</dbReference>
<feature type="transmembrane region" description="Helical" evidence="7">
    <location>
        <begin position="113"/>
        <end position="137"/>
    </location>
</feature>
<dbReference type="PRINTS" id="PR01435">
    <property type="entry name" value="NPOXDRDTASE5"/>
</dbReference>
<evidence type="ECO:0000256" key="5">
    <source>
        <dbReference type="RuleBase" id="RU000320"/>
    </source>
</evidence>
<feature type="transmembrane region" description="Helical" evidence="7">
    <location>
        <begin position="212"/>
        <end position="228"/>
    </location>
</feature>
<dbReference type="GO" id="GO:0015990">
    <property type="term" value="P:electron transport coupled proton transport"/>
    <property type="evidence" value="ECO:0007669"/>
    <property type="project" value="TreeGrafter"/>
</dbReference>
<dbReference type="PANTHER" id="PTHR42829">
    <property type="entry name" value="NADH-UBIQUINONE OXIDOREDUCTASE CHAIN 5"/>
    <property type="match status" value="1"/>
</dbReference>
<feature type="transmembrane region" description="Helical" evidence="7">
    <location>
        <begin position="316"/>
        <end position="339"/>
    </location>
</feature>
<dbReference type="PRINTS" id="PR01434">
    <property type="entry name" value="NADHDHGNASE5"/>
</dbReference>
<feature type="transmembrane region" description="Helical" evidence="7">
    <location>
        <begin position="351"/>
        <end position="373"/>
    </location>
</feature>
<evidence type="ECO:0000259" key="8">
    <source>
        <dbReference type="Pfam" id="PF00361"/>
    </source>
</evidence>
<accession>A0A936F2X4</accession>
<feature type="transmembrane region" description="Helical" evidence="7">
    <location>
        <begin position="420"/>
        <end position="440"/>
    </location>
</feature>
<feature type="transmembrane region" description="Helical" evidence="7">
    <location>
        <begin position="173"/>
        <end position="191"/>
    </location>
</feature>
<feature type="transmembrane region" description="Helical" evidence="7">
    <location>
        <begin position="257"/>
        <end position="281"/>
    </location>
</feature>
<dbReference type="InterPro" id="IPR003945">
    <property type="entry name" value="NU5C-like"/>
</dbReference>
<evidence type="ECO:0000313" key="10">
    <source>
        <dbReference type="EMBL" id="MBK8572835.1"/>
    </source>
</evidence>
<dbReference type="Pfam" id="PF00662">
    <property type="entry name" value="Proton_antipo_N"/>
    <property type="match status" value="1"/>
</dbReference>
<feature type="transmembrane region" description="Helical" evidence="7">
    <location>
        <begin position="379"/>
        <end position="400"/>
    </location>
</feature>
<evidence type="ECO:0000256" key="4">
    <source>
        <dbReference type="ARBA" id="ARBA00023136"/>
    </source>
</evidence>
<dbReference type="GO" id="GO:0008137">
    <property type="term" value="F:NADH dehydrogenase (ubiquinone) activity"/>
    <property type="evidence" value="ECO:0007669"/>
    <property type="project" value="InterPro"/>
</dbReference>
<organism evidence="10 11">
    <name type="scientific">Candidatus Geothrix odensensis</name>
    <dbReference type="NCBI Taxonomy" id="2954440"/>
    <lineage>
        <taxon>Bacteria</taxon>
        <taxon>Pseudomonadati</taxon>
        <taxon>Acidobacteriota</taxon>
        <taxon>Holophagae</taxon>
        <taxon>Holophagales</taxon>
        <taxon>Holophagaceae</taxon>
        <taxon>Geothrix</taxon>
    </lineage>
</organism>
<protein>
    <submittedName>
        <fullName evidence="10">NADH-quinone oxidoreductase subunit L</fullName>
    </submittedName>
</protein>
<sequence length="774" mass="85586">MTADPTLVHAAATAASQPSTLLWLIPFLPLFGFLINGLSGKKLRNTKVVDFIALGSVGAAFLLTLYHFIQLVGLPADGRSIHQSLWTWFDIGGARVLGGLTTYKITWAYKFDALSGAMALLVTGAGFLIHLFSTGYMAEERNDGRYYRFMAYLNLFVFSMLNLVLGANIMMMFLGWEGVGLCSYLLIGFYFDKEYAAVAGKKAFVTNRIGDFGFMIGFFLIFMLFGSLDYDTLMGSVREISSLKSITLFGITHAPTWWFNLIGCCLFVGAAGKSAQIPLYVWLPDAMAGPTPVSALIHAATMVTSGLYMITRLNFIYVQAPVALAVVLFVGALTAFVAASMGLAQYDIKKVLAYSTVSQLGFMFMGLGAGAFAAGMFHVFTHAAFKACLFLGSGSVIMACHHEQDMRNMGGLRKHMPWTFLSMGLATLAIAGIFPFSGFFSKDEILWKVFEGWYHHGAYDGPTLNLVAWILGMLGAFMTAFYMTRLMVMTFYGEYRGAGHDPYHLAVPSEAHHGADDHGHAGHGQDDHGHAGPAHDNHGHATAAAHGHGDHGHGPKEVPWNMWLPVFIFAVLAVILGFLNLPHSLHTLGKVFGNDHFSRWIEPLLYQVTAPDHGHHAPPFIEYALMFWATLVWAPGAILLAIWIYGLDPSWSKARAFVTRFPKVFEWVNAKYYVDEFYEWAIIAPTKRFSAQLWSFDTWVVDGMVNGAARVTLIWAELMHWVDEYLVDGAVDLTEYIVHETSGVFRGLQSGRVQHYAFVMFLGFLAFAVVKFLV</sequence>
<proteinExistence type="predicted"/>
<keyword evidence="3 7" id="KW-1133">Transmembrane helix</keyword>
<feature type="region of interest" description="Disordered" evidence="6">
    <location>
        <begin position="512"/>
        <end position="553"/>
    </location>
</feature>
<dbReference type="EMBL" id="JADKCH010000009">
    <property type="protein sequence ID" value="MBK8572835.1"/>
    <property type="molecule type" value="Genomic_DNA"/>
</dbReference>
<dbReference type="InterPro" id="IPR018393">
    <property type="entry name" value="NADHpl_OxRdtase_5_subgr"/>
</dbReference>
<feature type="compositionally biased region" description="Basic and acidic residues" evidence="6">
    <location>
        <begin position="512"/>
        <end position="539"/>
    </location>
</feature>
<dbReference type="GO" id="GO:0003954">
    <property type="term" value="F:NADH dehydrogenase activity"/>
    <property type="evidence" value="ECO:0007669"/>
    <property type="project" value="TreeGrafter"/>
</dbReference>
<feature type="transmembrane region" description="Helical" evidence="7">
    <location>
        <begin position="149"/>
        <end position="167"/>
    </location>
</feature>
<keyword evidence="2 5" id="KW-0812">Transmembrane</keyword>
<dbReference type="GO" id="GO:0042773">
    <property type="term" value="P:ATP synthesis coupled electron transport"/>
    <property type="evidence" value="ECO:0007669"/>
    <property type="project" value="InterPro"/>
</dbReference>
<keyword evidence="4 7" id="KW-0472">Membrane</keyword>
<feature type="transmembrane region" description="Helical" evidence="7">
    <location>
        <begin position="466"/>
        <end position="488"/>
    </location>
</feature>
<dbReference type="GO" id="GO:0012505">
    <property type="term" value="C:endomembrane system"/>
    <property type="evidence" value="ECO:0007669"/>
    <property type="project" value="UniProtKB-SubCell"/>
</dbReference>
<feature type="transmembrane region" description="Helical" evidence="7">
    <location>
        <begin position="20"/>
        <end position="39"/>
    </location>
</feature>